<evidence type="ECO:0000256" key="8">
    <source>
        <dbReference type="ARBA" id="ARBA00023065"/>
    </source>
</evidence>
<keyword evidence="3" id="KW-0633">Potassium transport</keyword>
<evidence type="ECO:0000256" key="5">
    <source>
        <dbReference type="ARBA" id="ARBA00022826"/>
    </source>
</evidence>
<keyword evidence="8" id="KW-0406">Ion transport</keyword>
<evidence type="ECO:0000259" key="14">
    <source>
        <dbReference type="Pfam" id="PF07885"/>
    </source>
</evidence>
<dbReference type="Gene3D" id="1.10.287.70">
    <property type="match status" value="1"/>
</dbReference>
<sequence length="1111" mass="124352">MLQEALDRFTNASWVNGSFVPDLSTFVGTINATNTVISMPVEKACSILDSNPNCFTASWTLIWLQVKLWLLIQTPIFGVSVLFEWLDLAKNRHVEKARAFWDSSFAHALVRLPNAYGVQLVASLYSCSAWIVRASYLRVDPASWTLESLLMGFCAFNYILRWLGAKHKFYHVVRLTNLFDLLSIASHFSQSTTVTITDATAKERYSWLDMAFLRAYIIYYVVNALFRSYKSFHVQLIGFMIKAACLVFFAAAVLYSLERLGEIPGATSYFFHVYMCPTPAGDLVPSNNTDGYGAGLCTETMSLFTAFYFMLVTVSTVGYGDFTPKTVCGRVVVLFFIVTGIYTFAQETARLVAIYEDQRLGRTKYTLKRNVQHVVVTGNPSPVQIMDFIREFFHPDHEALFSTQQVPSAKTRRQPTQFHQQAHVVVLMEFQDEDVERDVQNTVQEYLASHPQYFGKVTLLAGSPLQDVDLKRAKVHDAMAVFFIPNKYATNANQEDAANVLRVLSVSNHKGDHTQLFAMLVNSENRVLLEATGIKSDHLVCSDEIKLGLMGLSCRCRGLSTLISNLIGSFDSAVAADADGPMPLWADEYVTGAGKEIYAIHLDPRYHGRTFTDVAVAIFQETQGQVLPIAIEDQRQVHCNPGHTQHISASSKVYVIADSMKDLVRYSAVGNLLRSKSTAAMLRARPNLVARAERARHNVEKAVPRSVRAYIDRLESIDEPPSPPPQLVHAGNHIIICSGVSLSGGHSVSRLVNFLRPLRKDHVSRPVPVVIVDPCSFTASSWAQLSVFGDVYHVQGSPQKHSILVRAGVYNASAIVVLDQGSEGHNDDSKAIFNAILIDAAIRDSNVFSIIELKDEHFNKFLDPLHRSGSFRSERAFSVGLPMLEMPARASVPERASVLSALPPRTLWSVPNWLQDRLEDARSGLRVLRNAFTGRVDAGDDDGDHDPLANRQMAALMRRFHMEDNDTFFQERFMCGTLFPGYVADELLIQSFFNPSINVFIQHVLDGTNVFALYDVPLAWRRLHLTYGELFLKMTTKQSYALPIGLLRAPSHMNGAEKAYVYTTPFAHAVVHPHDKIFVLINQHALHRLAQKLQRRFRTRRKARAAATAAP</sequence>
<evidence type="ECO:0000256" key="4">
    <source>
        <dbReference type="ARBA" id="ARBA00022692"/>
    </source>
</evidence>
<dbReference type="InterPro" id="IPR003148">
    <property type="entry name" value="RCK_N"/>
</dbReference>
<comment type="subcellular location">
    <subcellularLocation>
        <location evidence="1">Membrane</location>
        <topology evidence="1">Multi-pass membrane protein</topology>
    </subcellularLocation>
</comment>
<dbReference type="PANTHER" id="PTHR10027">
    <property type="entry name" value="CALCIUM-ACTIVATED POTASSIUM CHANNEL ALPHA CHAIN"/>
    <property type="match status" value="1"/>
</dbReference>
<dbReference type="Proteomes" id="UP000243579">
    <property type="component" value="Unassembled WGS sequence"/>
</dbReference>
<evidence type="ECO:0000256" key="1">
    <source>
        <dbReference type="ARBA" id="ARBA00004141"/>
    </source>
</evidence>
<dbReference type="PANTHER" id="PTHR10027:SF10">
    <property type="entry name" value="SLOWPOKE 2, ISOFORM D"/>
    <property type="match status" value="1"/>
</dbReference>
<keyword evidence="9 12" id="KW-0472">Membrane</keyword>
<feature type="transmembrane region" description="Helical" evidence="12">
    <location>
        <begin position="210"/>
        <end position="229"/>
    </location>
</feature>
<evidence type="ECO:0000256" key="11">
    <source>
        <dbReference type="ARBA" id="ARBA00034430"/>
    </source>
</evidence>
<organism evidence="16 17">
    <name type="scientific">Achlya hypogyna</name>
    <name type="common">Oomycete</name>
    <name type="synonym">Protoachlya hypogyna</name>
    <dbReference type="NCBI Taxonomy" id="1202772"/>
    <lineage>
        <taxon>Eukaryota</taxon>
        <taxon>Sar</taxon>
        <taxon>Stramenopiles</taxon>
        <taxon>Oomycota</taxon>
        <taxon>Saprolegniomycetes</taxon>
        <taxon>Saprolegniales</taxon>
        <taxon>Achlyaceae</taxon>
        <taxon>Achlya</taxon>
    </lineage>
</organism>
<keyword evidence="6" id="KW-0630">Potassium</keyword>
<evidence type="ECO:0000256" key="9">
    <source>
        <dbReference type="ARBA" id="ARBA00023136"/>
    </source>
</evidence>
<feature type="domain" description="Potassium channel" evidence="14">
    <location>
        <begin position="298"/>
        <end position="346"/>
    </location>
</feature>
<feature type="transmembrane region" description="Helical" evidence="12">
    <location>
        <begin position="236"/>
        <end position="257"/>
    </location>
</feature>
<feature type="domain" description="RCK N-terminal" evidence="15">
    <location>
        <begin position="732"/>
        <end position="844"/>
    </location>
</feature>
<dbReference type="OrthoDB" id="10035564at2759"/>
<evidence type="ECO:0000259" key="15">
    <source>
        <dbReference type="Pfam" id="PF22614"/>
    </source>
</evidence>
<keyword evidence="7 12" id="KW-1133">Transmembrane helix</keyword>
<feature type="transmembrane region" description="Helical" evidence="12">
    <location>
        <begin position="327"/>
        <end position="345"/>
    </location>
</feature>
<keyword evidence="10" id="KW-0407">Ion channel</keyword>
<feature type="domain" description="Calcium-activated potassium channel BK alpha subunit" evidence="13">
    <location>
        <begin position="537"/>
        <end position="630"/>
    </location>
</feature>
<dbReference type="InterPro" id="IPR047871">
    <property type="entry name" value="K_chnl_Slo-like"/>
</dbReference>
<evidence type="ECO:0000313" key="17">
    <source>
        <dbReference type="Proteomes" id="UP000243579"/>
    </source>
</evidence>
<keyword evidence="4 12" id="KW-0812">Transmembrane</keyword>
<feature type="transmembrane region" description="Helical" evidence="12">
    <location>
        <begin position="68"/>
        <end position="86"/>
    </location>
</feature>
<proteinExistence type="predicted"/>
<dbReference type="Gene3D" id="3.40.50.720">
    <property type="entry name" value="NAD(P)-binding Rossmann-like Domain"/>
    <property type="match status" value="2"/>
</dbReference>
<name>A0A1V9YY44_ACHHY</name>
<gene>
    <name evidence="16" type="ORF">ACHHYP_05289</name>
</gene>
<dbReference type="InterPro" id="IPR013099">
    <property type="entry name" value="K_chnl_dom"/>
</dbReference>
<evidence type="ECO:0000259" key="13">
    <source>
        <dbReference type="Pfam" id="PF03493"/>
    </source>
</evidence>
<dbReference type="Pfam" id="PF07885">
    <property type="entry name" value="Ion_trans_2"/>
    <property type="match status" value="1"/>
</dbReference>
<dbReference type="Pfam" id="PF03493">
    <property type="entry name" value="BK_channel_a"/>
    <property type="match status" value="1"/>
</dbReference>
<protein>
    <submittedName>
        <fullName evidence="16">Voltage-gated Ion Channel (VIC) Superfamily</fullName>
    </submittedName>
</protein>
<dbReference type="InterPro" id="IPR003929">
    <property type="entry name" value="K_chnl_BK_asu"/>
</dbReference>
<evidence type="ECO:0000256" key="3">
    <source>
        <dbReference type="ARBA" id="ARBA00022538"/>
    </source>
</evidence>
<keyword evidence="2" id="KW-0813">Transport</keyword>
<accession>A0A1V9YY44</accession>
<dbReference type="GO" id="GO:0005267">
    <property type="term" value="F:potassium channel activity"/>
    <property type="evidence" value="ECO:0007669"/>
    <property type="project" value="UniProtKB-KW"/>
</dbReference>
<evidence type="ECO:0000256" key="2">
    <source>
        <dbReference type="ARBA" id="ARBA00022448"/>
    </source>
</evidence>
<dbReference type="STRING" id="1202772.A0A1V9YY44"/>
<dbReference type="GO" id="GO:0016020">
    <property type="term" value="C:membrane"/>
    <property type="evidence" value="ECO:0007669"/>
    <property type="project" value="UniProtKB-SubCell"/>
</dbReference>
<feature type="domain" description="RCK N-terminal" evidence="15">
    <location>
        <begin position="419"/>
        <end position="510"/>
    </location>
</feature>
<evidence type="ECO:0000313" key="16">
    <source>
        <dbReference type="EMBL" id="OQR90734.1"/>
    </source>
</evidence>
<dbReference type="Pfam" id="PF22614">
    <property type="entry name" value="Slo-like_RCK"/>
    <property type="match status" value="2"/>
</dbReference>
<feature type="transmembrane region" description="Helical" evidence="12">
    <location>
        <begin position="142"/>
        <end position="160"/>
    </location>
</feature>
<dbReference type="AlphaFoldDB" id="A0A1V9YY44"/>
<evidence type="ECO:0000256" key="10">
    <source>
        <dbReference type="ARBA" id="ARBA00023303"/>
    </source>
</evidence>
<evidence type="ECO:0000256" key="6">
    <source>
        <dbReference type="ARBA" id="ARBA00022958"/>
    </source>
</evidence>
<evidence type="ECO:0000256" key="12">
    <source>
        <dbReference type="SAM" id="Phobius"/>
    </source>
</evidence>
<reference evidence="16 17" key="1">
    <citation type="journal article" date="2014" name="Genome Biol. Evol.">
        <title>The secreted proteins of Achlya hypogyna and Thraustotheca clavata identify the ancestral oomycete secretome and reveal gene acquisitions by horizontal gene transfer.</title>
        <authorList>
            <person name="Misner I."/>
            <person name="Blouin N."/>
            <person name="Leonard G."/>
            <person name="Richards T.A."/>
            <person name="Lane C.E."/>
        </authorList>
    </citation>
    <scope>NUCLEOTIDE SEQUENCE [LARGE SCALE GENOMIC DNA]</scope>
    <source>
        <strain evidence="16 17">ATCC 48635</strain>
    </source>
</reference>
<comment type="caution">
    <text evidence="16">The sequence shown here is derived from an EMBL/GenBank/DDBJ whole genome shotgun (WGS) entry which is preliminary data.</text>
</comment>
<dbReference type="EMBL" id="JNBR01000583">
    <property type="protein sequence ID" value="OQR90734.1"/>
    <property type="molecule type" value="Genomic_DNA"/>
</dbReference>
<dbReference type="SUPFAM" id="SSF81324">
    <property type="entry name" value="Voltage-gated potassium channels"/>
    <property type="match status" value="1"/>
</dbReference>
<keyword evidence="17" id="KW-1185">Reference proteome</keyword>
<evidence type="ECO:0000256" key="7">
    <source>
        <dbReference type="ARBA" id="ARBA00022989"/>
    </source>
</evidence>
<dbReference type="PRINTS" id="PR00169">
    <property type="entry name" value="KCHANNEL"/>
</dbReference>
<keyword evidence="5" id="KW-0631">Potassium channel</keyword>
<comment type="catalytic activity">
    <reaction evidence="11">
        <text>K(+)(in) = K(+)(out)</text>
        <dbReference type="Rhea" id="RHEA:29463"/>
        <dbReference type="ChEBI" id="CHEBI:29103"/>
    </reaction>
</comment>
<feature type="transmembrane region" description="Helical" evidence="12">
    <location>
        <begin position="301"/>
        <end position="320"/>
    </location>
</feature>